<dbReference type="GO" id="GO:0005634">
    <property type="term" value="C:nucleus"/>
    <property type="evidence" value="ECO:0007669"/>
    <property type="project" value="UniProtKB-SubCell"/>
</dbReference>
<evidence type="ECO:0000256" key="1">
    <source>
        <dbReference type="ARBA" id="ARBA00004123"/>
    </source>
</evidence>
<evidence type="ECO:0000313" key="9">
    <source>
        <dbReference type="EMBL" id="KAF3951673.1"/>
    </source>
</evidence>
<dbReference type="CDD" id="cd00018">
    <property type="entry name" value="AP2"/>
    <property type="match status" value="1"/>
</dbReference>
<gene>
    <name evidence="10" type="ORF">CMV_006996</name>
    <name evidence="9" type="ORF">CMV_022703</name>
</gene>
<dbReference type="PROSITE" id="PS51032">
    <property type="entry name" value="AP2_ERF"/>
    <property type="match status" value="1"/>
</dbReference>
<dbReference type="PANTHER" id="PTHR31190">
    <property type="entry name" value="DNA-BINDING DOMAIN"/>
    <property type="match status" value="1"/>
</dbReference>
<dbReference type="PRINTS" id="PR00367">
    <property type="entry name" value="ETHRSPELEMNT"/>
</dbReference>
<dbReference type="InterPro" id="IPR016177">
    <property type="entry name" value="DNA-bd_dom_sf"/>
</dbReference>
<accession>A0A8J4V7R5</accession>
<dbReference type="SMART" id="SM00380">
    <property type="entry name" value="AP2"/>
    <property type="match status" value="1"/>
</dbReference>
<evidence type="ECO:0000313" key="10">
    <source>
        <dbReference type="EMBL" id="KAF3969182.1"/>
    </source>
</evidence>
<comment type="subcellular location">
    <subcellularLocation>
        <location evidence="1">Nucleus</location>
    </subcellularLocation>
</comment>
<protein>
    <recommendedName>
        <fullName evidence="8">AP2/ERF domain-containing protein</fullName>
    </recommendedName>
</protein>
<dbReference type="InterPro" id="IPR044808">
    <property type="entry name" value="ERF_plant"/>
</dbReference>
<dbReference type="OrthoDB" id="1647183at2759"/>
<evidence type="ECO:0000256" key="4">
    <source>
        <dbReference type="ARBA" id="ARBA00023163"/>
    </source>
</evidence>
<keyword evidence="2" id="KW-0805">Transcription regulation</keyword>
<name>A0A8J4V7R5_9ROSI</name>
<dbReference type="AlphaFoldDB" id="A0A8J4V7R5"/>
<comment type="caution">
    <text evidence="9">The sequence shown here is derived from an EMBL/GenBank/DDBJ whole genome shotgun (WGS) entry which is preliminary data.</text>
</comment>
<dbReference type="FunFam" id="3.30.730.10:FF:000001">
    <property type="entry name" value="Ethylene-responsive transcription factor 2"/>
    <property type="match status" value="1"/>
</dbReference>
<comment type="similarity">
    <text evidence="6">Belongs to the AP2/ERF transcription factor family. ERF subfamily.</text>
</comment>
<dbReference type="GO" id="GO:0003677">
    <property type="term" value="F:DNA binding"/>
    <property type="evidence" value="ECO:0007669"/>
    <property type="project" value="UniProtKB-KW"/>
</dbReference>
<dbReference type="GO" id="GO:0003700">
    <property type="term" value="F:DNA-binding transcription factor activity"/>
    <property type="evidence" value="ECO:0007669"/>
    <property type="project" value="InterPro"/>
</dbReference>
<evidence type="ECO:0000259" key="8">
    <source>
        <dbReference type="PROSITE" id="PS51032"/>
    </source>
</evidence>
<dbReference type="InterPro" id="IPR001471">
    <property type="entry name" value="AP2/ERF_dom"/>
</dbReference>
<dbReference type="EMBL" id="JRKL02004834">
    <property type="protein sequence ID" value="KAF3951673.1"/>
    <property type="molecule type" value="Genomic_DNA"/>
</dbReference>
<feature type="domain" description="AP2/ERF" evidence="8">
    <location>
        <begin position="142"/>
        <end position="200"/>
    </location>
</feature>
<evidence type="ECO:0000256" key="7">
    <source>
        <dbReference type="SAM" id="MobiDB-lite"/>
    </source>
</evidence>
<reference evidence="9" key="1">
    <citation type="submission" date="2020-03" db="EMBL/GenBank/DDBJ databases">
        <title>Castanea mollissima Vanexum genome sequencing.</title>
        <authorList>
            <person name="Staton M."/>
        </authorList>
    </citation>
    <scope>NUCLEOTIDE SEQUENCE</scope>
    <source>
        <tissue evidence="9">Leaf</tissue>
    </source>
</reference>
<evidence type="ECO:0000256" key="3">
    <source>
        <dbReference type="ARBA" id="ARBA00023125"/>
    </source>
</evidence>
<dbReference type="GO" id="GO:0009873">
    <property type="term" value="P:ethylene-activated signaling pathway"/>
    <property type="evidence" value="ECO:0007669"/>
    <property type="project" value="InterPro"/>
</dbReference>
<keyword evidence="4" id="KW-0804">Transcription</keyword>
<dbReference type="SUPFAM" id="SSF54171">
    <property type="entry name" value="DNA-binding domain"/>
    <property type="match status" value="1"/>
</dbReference>
<evidence type="ECO:0000313" key="11">
    <source>
        <dbReference type="Proteomes" id="UP000737018"/>
    </source>
</evidence>
<dbReference type="Gene3D" id="3.30.730.10">
    <property type="entry name" value="AP2/ERF domain"/>
    <property type="match status" value="1"/>
</dbReference>
<sequence length="257" mass="28279">MNYPTLGEFSFPHLYHRSSGSGGLFPCLTEQWGDLPFKVDDSEDMIVYNSLHDAVSFGWSPLDLTAATAATTTTTTIKAEPRDIYQQLAPGAADPLRLAPQNNSFESAFLASKSEIECNNAIIVSKKTENKVSAAATIKERHFRGVRRRPWGKYAAEIRDPAKNGARVWLGTYETAEEAALAYDRAAYRMRGSKALLNFPHRIGSGEPEPVRITAKRREPEPGLENDGSAKRSKVANEIEAVFQLGPLPVAEQLLVS</sequence>
<organism evidence="9 11">
    <name type="scientific">Castanea mollissima</name>
    <name type="common">Chinese chestnut</name>
    <dbReference type="NCBI Taxonomy" id="60419"/>
    <lineage>
        <taxon>Eukaryota</taxon>
        <taxon>Viridiplantae</taxon>
        <taxon>Streptophyta</taxon>
        <taxon>Embryophyta</taxon>
        <taxon>Tracheophyta</taxon>
        <taxon>Spermatophyta</taxon>
        <taxon>Magnoliopsida</taxon>
        <taxon>eudicotyledons</taxon>
        <taxon>Gunneridae</taxon>
        <taxon>Pentapetalae</taxon>
        <taxon>rosids</taxon>
        <taxon>fabids</taxon>
        <taxon>Fagales</taxon>
        <taxon>Fagaceae</taxon>
        <taxon>Castanea</taxon>
    </lineage>
</organism>
<dbReference type="PANTHER" id="PTHR31190:SF476">
    <property type="entry name" value="ETHYLENE-RESPONSIVE TRANSCRIPTION FACTOR 1"/>
    <property type="match status" value="1"/>
</dbReference>
<keyword evidence="3" id="KW-0238">DNA-binding</keyword>
<dbReference type="Pfam" id="PF00847">
    <property type="entry name" value="AP2"/>
    <property type="match status" value="1"/>
</dbReference>
<evidence type="ECO:0000256" key="5">
    <source>
        <dbReference type="ARBA" id="ARBA00023242"/>
    </source>
</evidence>
<keyword evidence="5" id="KW-0539">Nucleus</keyword>
<keyword evidence="11" id="KW-1185">Reference proteome</keyword>
<dbReference type="Proteomes" id="UP000737018">
    <property type="component" value="Unassembled WGS sequence"/>
</dbReference>
<dbReference type="InterPro" id="IPR036955">
    <property type="entry name" value="AP2/ERF_dom_sf"/>
</dbReference>
<evidence type="ECO:0000256" key="2">
    <source>
        <dbReference type="ARBA" id="ARBA00023015"/>
    </source>
</evidence>
<feature type="region of interest" description="Disordered" evidence="7">
    <location>
        <begin position="207"/>
        <end position="233"/>
    </location>
</feature>
<proteinExistence type="inferred from homology"/>
<evidence type="ECO:0000256" key="6">
    <source>
        <dbReference type="ARBA" id="ARBA00024343"/>
    </source>
</evidence>
<dbReference type="EMBL" id="JRKL02000676">
    <property type="protein sequence ID" value="KAF3969182.1"/>
    <property type="molecule type" value="Genomic_DNA"/>
</dbReference>